<reference evidence="1 2" key="1">
    <citation type="submission" date="2020-04" db="EMBL/GenBank/DDBJ databases">
        <title>Chromosome-level genome assembly of a cyprinid fish Onychostoma macrolepis by integration of Nanopore Sequencing, Bionano and Hi-C technology.</title>
        <authorList>
            <person name="Wang D."/>
        </authorList>
    </citation>
    <scope>NUCLEOTIDE SEQUENCE [LARGE SCALE GENOMIC DNA]</scope>
    <source>
        <strain evidence="1">SWU-2019</strain>
        <tissue evidence="1">Muscle</tissue>
    </source>
</reference>
<keyword evidence="2" id="KW-1185">Reference proteome</keyword>
<dbReference type="AlphaFoldDB" id="A0A7J6BQ37"/>
<gene>
    <name evidence="1" type="ORF">G5714_023066</name>
</gene>
<dbReference type="PANTHER" id="PTHR47027">
    <property type="entry name" value="REVERSE TRANSCRIPTASE DOMAIN-CONTAINING PROTEIN"/>
    <property type="match status" value="1"/>
</dbReference>
<accession>A0A7J6BQ37</accession>
<organism evidence="1 2">
    <name type="scientific">Onychostoma macrolepis</name>
    <dbReference type="NCBI Taxonomy" id="369639"/>
    <lineage>
        <taxon>Eukaryota</taxon>
        <taxon>Metazoa</taxon>
        <taxon>Chordata</taxon>
        <taxon>Craniata</taxon>
        <taxon>Vertebrata</taxon>
        <taxon>Euteleostomi</taxon>
        <taxon>Actinopterygii</taxon>
        <taxon>Neopterygii</taxon>
        <taxon>Teleostei</taxon>
        <taxon>Ostariophysi</taxon>
        <taxon>Cypriniformes</taxon>
        <taxon>Cyprinidae</taxon>
        <taxon>Acrossocheilinae</taxon>
        <taxon>Onychostoma</taxon>
    </lineage>
</organism>
<protein>
    <submittedName>
        <fullName evidence="1">Uncharacterized protein</fullName>
    </submittedName>
</protein>
<proteinExistence type="predicted"/>
<dbReference type="Proteomes" id="UP000579812">
    <property type="component" value="Unassembled WGS sequence"/>
</dbReference>
<sequence>MHVSNTGQTWGVTVGTQQLEEVEKFSYLGSVISQNGDTEIKLCLFSAIVVPTAIYASETWKASGCINNRLDVFQQRCLRQILKIRFYDHSTNEERGRKSEMVMPTSAAVSGCKVASDGAQH</sequence>
<name>A0A7J6BQ37_9TELE</name>
<evidence type="ECO:0000313" key="2">
    <source>
        <dbReference type="Proteomes" id="UP000579812"/>
    </source>
</evidence>
<evidence type="ECO:0000313" key="1">
    <source>
        <dbReference type="EMBL" id="KAF4097097.1"/>
    </source>
</evidence>
<dbReference type="EMBL" id="JAAMOB010000023">
    <property type="protein sequence ID" value="KAF4097097.1"/>
    <property type="molecule type" value="Genomic_DNA"/>
</dbReference>
<comment type="caution">
    <text evidence="1">The sequence shown here is derived from an EMBL/GenBank/DDBJ whole genome shotgun (WGS) entry which is preliminary data.</text>
</comment>
<dbReference type="PANTHER" id="PTHR47027:SF25">
    <property type="entry name" value="REVERSE TRANSCRIPTASE DOMAIN-CONTAINING PROTEIN"/>
    <property type="match status" value="1"/>
</dbReference>